<evidence type="ECO:0008006" key="3">
    <source>
        <dbReference type="Google" id="ProtNLM"/>
    </source>
</evidence>
<dbReference type="SUPFAM" id="SSF74650">
    <property type="entry name" value="Galactose mutarotase-like"/>
    <property type="match status" value="1"/>
</dbReference>
<accession>A0AAU9J387</accession>
<dbReference type="InterPro" id="IPR008183">
    <property type="entry name" value="Aldose_1/G6P_1-epimerase"/>
</dbReference>
<evidence type="ECO:0000313" key="1">
    <source>
        <dbReference type="EMBL" id="CAG9321350.1"/>
    </source>
</evidence>
<dbReference type="PANTHER" id="PTHR10091:SF0">
    <property type="entry name" value="GALACTOSE MUTAROTASE"/>
    <property type="match status" value="1"/>
</dbReference>
<dbReference type="GO" id="GO:0004034">
    <property type="term" value="F:aldose 1-epimerase activity"/>
    <property type="evidence" value="ECO:0007669"/>
    <property type="project" value="TreeGrafter"/>
</dbReference>
<dbReference type="GO" id="GO:0033499">
    <property type="term" value="P:galactose catabolic process via UDP-galactose, Leloir pathway"/>
    <property type="evidence" value="ECO:0007669"/>
    <property type="project" value="TreeGrafter"/>
</dbReference>
<dbReference type="AlphaFoldDB" id="A0AAU9J387"/>
<name>A0AAU9J387_9CILI</name>
<dbReference type="Pfam" id="PF01263">
    <property type="entry name" value="Aldose_epim"/>
    <property type="match status" value="1"/>
</dbReference>
<dbReference type="PANTHER" id="PTHR10091">
    <property type="entry name" value="ALDOSE-1-EPIMERASE"/>
    <property type="match status" value="1"/>
</dbReference>
<reference evidence="1" key="1">
    <citation type="submission" date="2021-09" db="EMBL/GenBank/DDBJ databases">
        <authorList>
            <consortium name="AG Swart"/>
            <person name="Singh M."/>
            <person name="Singh A."/>
            <person name="Seah K."/>
            <person name="Emmerich C."/>
        </authorList>
    </citation>
    <scope>NUCLEOTIDE SEQUENCE</scope>
    <source>
        <strain evidence="1">ATCC30299</strain>
    </source>
</reference>
<keyword evidence="2" id="KW-1185">Reference proteome</keyword>
<organism evidence="1 2">
    <name type="scientific">Blepharisma stoltei</name>
    <dbReference type="NCBI Taxonomy" id="1481888"/>
    <lineage>
        <taxon>Eukaryota</taxon>
        <taxon>Sar</taxon>
        <taxon>Alveolata</taxon>
        <taxon>Ciliophora</taxon>
        <taxon>Postciliodesmatophora</taxon>
        <taxon>Heterotrichea</taxon>
        <taxon>Heterotrichida</taxon>
        <taxon>Blepharismidae</taxon>
        <taxon>Blepharisma</taxon>
    </lineage>
</organism>
<evidence type="ECO:0000313" key="2">
    <source>
        <dbReference type="Proteomes" id="UP001162131"/>
    </source>
</evidence>
<dbReference type="InterPro" id="IPR011013">
    <property type="entry name" value="Gal_mutarotase_sf_dom"/>
</dbReference>
<proteinExistence type="predicted"/>
<gene>
    <name evidence="1" type="ORF">BSTOLATCC_MIC28633</name>
</gene>
<dbReference type="GO" id="GO:0006006">
    <property type="term" value="P:glucose metabolic process"/>
    <property type="evidence" value="ECO:0007669"/>
    <property type="project" value="TreeGrafter"/>
</dbReference>
<comment type="caution">
    <text evidence="1">The sequence shown here is derived from an EMBL/GenBank/DDBJ whole genome shotgun (WGS) entry which is preliminary data.</text>
</comment>
<dbReference type="InterPro" id="IPR014718">
    <property type="entry name" value="GH-type_carb-bd"/>
</dbReference>
<dbReference type="EMBL" id="CAJZBQ010000028">
    <property type="protein sequence ID" value="CAG9321350.1"/>
    <property type="molecule type" value="Genomic_DNA"/>
</dbReference>
<dbReference type="GO" id="GO:0030246">
    <property type="term" value="F:carbohydrate binding"/>
    <property type="evidence" value="ECO:0007669"/>
    <property type="project" value="InterPro"/>
</dbReference>
<sequence>MHKFALISEDGKFVVLAYHSYLAKISVEFGAALEFLSFNGQAIVDFIADSQELVNNYRNYYSGAILAPFAGRIPNGTFTFQGNTYSFPLNNGENAIHGYVADKPFEVKSIGTTETSSHATLECKIEPINGFPFTYRCQASYEVNELGLHMEVKIINESENPMPCFLGFHPYFCHSEKINTCVLDFWPSEKYVMVNVIPTGEKIPYHHQKGEIGNEQYDDCFIVEKQEENLTAVLANPVTNLETYIYASPSMSHLQIYTPPHRASIAIEPQMAPANAFNLYPDAYSILPGQEMSFWCKIKAKVTN</sequence>
<dbReference type="Gene3D" id="2.70.98.10">
    <property type="match status" value="1"/>
</dbReference>
<protein>
    <recommendedName>
        <fullName evidence="3">Aldose 1-epimerase</fullName>
    </recommendedName>
</protein>
<dbReference type="Proteomes" id="UP001162131">
    <property type="component" value="Unassembled WGS sequence"/>
</dbReference>